<keyword evidence="1" id="KW-0812">Transmembrane</keyword>
<dbReference type="RefSeq" id="WP_344174645.1">
    <property type="nucleotide sequence ID" value="NZ_BAAARY010000045.1"/>
</dbReference>
<name>A0ABN3NS03_9ACTN</name>
<evidence type="ECO:0000256" key="1">
    <source>
        <dbReference type="SAM" id="Phobius"/>
    </source>
</evidence>
<gene>
    <name evidence="2" type="ORF">GCM10010201_35830</name>
</gene>
<accession>A0ABN3NS03</accession>
<evidence type="ECO:0000313" key="3">
    <source>
        <dbReference type="Proteomes" id="UP001499978"/>
    </source>
</evidence>
<comment type="caution">
    <text evidence="2">The sequence shown here is derived from an EMBL/GenBank/DDBJ whole genome shotgun (WGS) entry which is preliminary data.</text>
</comment>
<keyword evidence="1" id="KW-1133">Transmembrane helix</keyword>
<keyword evidence="1" id="KW-0472">Membrane</keyword>
<feature type="transmembrane region" description="Helical" evidence="1">
    <location>
        <begin position="208"/>
        <end position="229"/>
    </location>
</feature>
<feature type="transmembrane region" description="Helical" evidence="1">
    <location>
        <begin position="139"/>
        <end position="164"/>
    </location>
</feature>
<dbReference type="EMBL" id="BAAARY010000045">
    <property type="protein sequence ID" value="GAA2533172.1"/>
    <property type="molecule type" value="Genomic_DNA"/>
</dbReference>
<keyword evidence="3" id="KW-1185">Reference proteome</keyword>
<proteinExistence type="predicted"/>
<evidence type="ECO:0000313" key="2">
    <source>
        <dbReference type="EMBL" id="GAA2533172.1"/>
    </source>
</evidence>
<feature type="transmembrane region" description="Helical" evidence="1">
    <location>
        <begin position="171"/>
        <end position="196"/>
    </location>
</feature>
<dbReference type="Proteomes" id="UP001499978">
    <property type="component" value="Unassembled WGS sequence"/>
</dbReference>
<organism evidence="2 3">
    <name type="scientific">Pilimelia columellifera subsp. columellifera</name>
    <dbReference type="NCBI Taxonomy" id="706583"/>
    <lineage>
        <taxon>Bacteria</taxon>
        <taxon>Bacillati</taxon>
        <taxon>Actinomycetota</taxon>
        <taxon>Actinomycetes</taxon>
        <taxon>Micromonosporales</taxon>
        <taxon>Micromonosporaceae</taxon>
        <taxon>Pilimelia</taxon>
    </lineage>
</organism>
<sequence length="239" mass="25811">MNRPARRWPIAYLLLTTHLPFLVFCLAGLLVVAGLVLGGVAVFGAVRISALDVGGQLLRWLALGYGYYLLRTMLPMVLVHGRTRREYLCQVPVFQLITTGVLAGATTLGYAAESLLYRAAGWPHQLAEARLYSDTTDHLVIFASYWMMLLGWMATGSFLGAAFYRLRAGGVLALPVALLLLAVNGLSNGVLSLPFIKLDLLPQDLGVPAALTLGAASTLVAVGLCWLLARDMPLRTRTS</sequence>
<feature type="transmembrane region" description="Helical" evidence="1">
    <location>
        <begin position="91"/>
        <end position="112"/>
    </location>
</feature>
<feature type="transmembrane region" description="Helical" evidence="1">
    <location>
        <begin position="57"/>
        <end position="79"/>
    </location>
</feature>
<feature type="transmembrane region" description="Helical" evidence="1">
    <location>
        <begin position="21"/>
        <end position="45"/>
    </location>
</feature>
<protein>
    <submittedName>
        <fullName evidence="2">Uncharacterized protein</fullName>
    </submittedName>
</protein>
<reference evidence="2 3" key="1">
    <citation type="journal article" date="2019" name="Int. J. Syst. Evol. Microbiol.">
        <title>The Global Catalogue of Microorganisms (GCM) 10K type strain sequencing project: providing services to taxonomists for standard genome sequencing and annotation.</title>
        <authorList>
            <consortium name="The Broad Institute Genomics Platform"/>
            <consortium name="The Broad Institute Genome Sequencing Center for Infectious Disease"/>
            <person name="Wu L."/>
            <person name="Ma J."/>
        </authorList>
    </citation>
    <scope>NUCLEOTIDE SEQUENCE [LARGE SCALE GENOMIC DNA]</scope>
    <source>
        <strain evidence="2 3">JCM 3367</strain>
    </source>
</reference>